<accession>A0A4R8QAG8</accession>
<dbReference type="EMBL" id="RYZW01000387">
    <property type="protein sequence ID" value="TDZ34420.1"/>
    <property type="molecule type" value="Genomic_DNA"/>
</dbReference>
<gene>
    <name evidence="1" type="ORF">CTRI78_v011599</name>
</gene>
<protein>
    <submittedName>
        <fullName evidence="1">Uncharacterized protein</fullName>
    </submittedName>
</protein>
<evidence type="ECO:0000313" key="2">
    <source>
        <dbReference type="Proteomes" id="UP000295703"/>
    </source>
</evidence>
<organism evidence="1 2">
    <name type="scientific">Colletotrichum trifolii</name>
    <dbReference type="NCBI Taxonomy" id="5466"/>
    <lineage>
        <taxon>Eukaryota</taxon>
        <taxon>Fungi</taxon>
        <taxon>Dikarya</taxon>
        <taxon>Ascomycota</taxon>
        <taxon>Pezizomycotina</taxon>
        <taxon>Sordariomycetes</taxon>
        <taxon>Hypocreomycetidae</taxon>
        <taxon>Glomerellales</taxon>
        <taxon>Glomerellaceae</taxon>
        <taxon>Colletotrichum</taxon>
        <taxon>Colletotrichum orbiculare species complex</taxon>
    </lineage>
</organism>
<comment type="caution">
    <text evidence="1">The sequence shown here is derived from an EMBL/GenBank/DDBJ whole genome shotgun (WGS) entry which is preliminary data.</text>
</comment>
<evidence type="ECO:0000313" key="1">
    <source>
        <dbReference type="EMBL" id="TDZ34420.1"/>
    </source>
</evidence>
<dbReference type="AlphaFoldDB" id="A0A4R8QAG8"/>
<keyword evidence="2" id="KW-1185">Reference proteome</keyword>
<sequence>MALPSRISLVGPPGYFPQDFLISALGVILSDDGTNQHGGTEYASPHLRKCLRFDFAGPSADDDWKLFHSFPVTRDPVLHNVGRPGCRADRRQCLPHPLRTNIARNISPAVSPTGAVTAKEVLVEGHSWGELEDAVSVAHNHAFDRSIAWYLRDSAEARCWFVAGFHTGRPMVRASVEEAALTDAGSEVQRIWELDCDGEEREWMWDRGIEDVTVRKRWLIVGILKRKTAGNENGA</sequence>
<dbReference type="Proteomes" id="UP000295703">
    <property type="component" value="Unassembled WGS sequence"/>
</dbReference>
<proteinExistence type="predicted"/>
<name>A0A4R8QAG8_COLTR</name>
<reference evidence="1 2" key="1">
    <citation type="submission" date="2018-12" db="EMBL/GenBank/DDBJ databases">
        <title>Genome sequence and assembly of Colletotrichum trifolii.</title>
        <authorList>
            <person name="Gan P."/>
            <person name="Shirasu K."/>
        </authorList>
    </citation>
    <scope>NUCLEOTIDE SEQUENCE [LARGE SCALE GENOMIC DNA]</scope>
    <source>
        <strain evidence="1 2">543-2</strain>
    </source>
</reference>